<accession>A0AAP0PGN7</accession>
<keyword evidence="5" id="KW-0804">Transcription</keyword>
<evidence type="ECO:0000313" key="9">
    <source>
        <dbReference type="EMBL" id="KAK9142224.1"/>
    </source>
</evidence>
<protein>
    <recommendedName>
        <fullName evidence="8">RWP-RK domain-containing protein</fullName>
    </recommendedName>
</protein>
<gene>
    <name evidence="9" type="ORF">Syun_011624</name>
</gene>
<evidence type="ECO:0000256" key="6">
    <source>
        <dbReference type="ARBA" id="ARBA00023242"/>
    </source>
</evidence>
<keyword evidence="3" id="KW-0175">Coiled coil</keyword>
<feature type="region of interest" description="Disordered" evidence="7">
    <location>
        <begin position="1"/>
        <end position="27"/>
    </location>
</feature>
<evidence type="ECO:0000256" key="1">
    <source>
        <dbReference type="ARBA" id="ARBA00004049"/>
    </source>
</evidence>
<dbReference type="PANTHER" id="PTHR46373:SF5">
    <property type="entry name" value="RWP-RK DOMAIN PROTEIN"/>
    <property type="match status" value="1"/>
</dbReference>
<proteinExistence type="predicted"/>
<evidence type="ECO:0000256" key="5">
    <source>
        <dbReference type="ARBA" id="ARBA00023163"/>
    </source>
</evidence>
<organism evidence="9 10">
    <name type="scientific">Stephania yunnanensis</name>
    <dbReference type="NCBI Taxonomy" id="152371"/>
    <lineage>
        <taxon>Eukaryota</taxon>
        <taxon>Viridiplantae</taxon>
        <taxon>Streptophyta</taxon>
        <taxon>Embryophyta</taxon>
        <taxon>Tracheophyta</taxon>
        <taxon>Spermatophyta</taxon>
        <taxon>Magnoliopsida</taxon>
        <taxon>Ranunculales</taxon>
        <taxon>Menispermaceae</taxon>
        <taxon>Menispermoideae</taxon>
        <taxon>Cissampelideae</taxon>
        <taxon>Stephania</taxon>
    </lineage>
</organism>
<evidence type="ECO:0000259" key="8">
    <source>
        <dbReference type="PROSITE" id="PS51519"/>
    </source>
</evidence>
<dbReference type="InterPro" id="IPR003035">
    <property type="entry name" value="RWP-RK_dom"/>
</dbReference>
<keyword evidence="6" id="KW-0539">Nucleus</keyword>
<dbReference type="GO" id="GO:0003700">
    <property type="term" value="F:DNA-binding transcription factor activity"/>
    <property type="evidence" value="ECO:0007669"/>
    <property type="project" value="InterPro"/>
</dbReference>
<keyword evidence="2" id="KW-0805">Transcription regulation</keyword>
<dbReference type="PROSITE" id="PS51519">
    <property type="entry name" value="RWP_RK"/>
    <property type="match status" value="1"/>
</dbReference>
<dbReference type="EMBL" id="JBBNAF010000005">
    <property type="protein sequence ID" value="KAK9142224.1"/>
    <property type="molecule type" value="Genomic_DNA"/>
</dbReference>
<dbReference type="AlphaFoldDB" id="A0AAP0PGN7"/>
<feature type="domain" description="RWP-RK" evidence="8">
    <location>
        <begin position="277"/>
        <end position="359"/>
    </location>
</feature>
<comment type="caution">
    <text evidence="9">The sequence shown here is derived from an EMBL/GenBank/DDBJ whole genome shotgun (WGS) entry which is preliminary data.</text>
</comment>
<sequence length="382" mass="43149">MASTSNSNKQEEEEQQRPCSATDDDYPLLDNQSLEELLRLWADINGLATHGVDDDSQNQQNEQFVGAPIVPNHTAFNDMATDAPNNGLINMDEEEVINVEDYLIDSAGDYYDPSSVSPLAILPPTPPQLSGDSSTCICCQVLREIVHLNGDHTEKLEIHGRVGLISHVVHETKYQVNGLPLVVEHDKIDFSTQSLEDVRQFLMHYCRERAEAGYVMVEDPLLTFYSALCAGANWDLQHITNIDDQSVQPNSTETAEVVDHQYLSQQVPEESGTRLFKSSLAMQRERTGRLKLSDLEAYFHLPIEVAAKKLAICPTVLKKICRKYGMPRWPYRKEQIKSVDRQILSLKVSLREKKGEENALVRAKIETLKQEREQILNGMMAK</sequence>
<dbReference type="Proteomes" id="UP001420932">
    <property type="component" value="Unassembled WGS sequence"/>
</dbReference>
<comment type="function">
    <text evidence="1">Putative transcription factor.</text>
</comment>
<keyword evidence="10" id="KW-1185">Reference proteome</keyword>
<evidence type="ECO:0000256" key="2">
    <source>
        <dbReference type="ARBA" id="ARBA00023015"/>
    </source>
</evidence>
<dbReference type="InterPro" id="IPR044607">
    <property type="entry name" value="RKD-like"/>
</dbReference>
<evidence type="ECO:0000313" key="10">
    <source>
        <dbReference type="Proteomes" id="UP001420932"/>
    </source>
</evidence>
<dbReference type="Pfam" id="PF02042">
    <property type="entry name" value="RWP-RK"/>
    <property type="match status" value="1"/>
</dbReference>
<name>A0AAP0PGN7_9MAGN</name>
<evidence type="ECO:0000256" key="3">
    <source>
        <dbReference type="ARBA" id="ARBA00023054"/>
    </source>
</evidence>
<dbReference type="PANTHER" id="PTHR46373">
    <property type="entry name" value="PROTEIN RKD4"/>
    <property type="match status" value="1"/>
</dbReference>
<evidence type="ECO:0000256" key="4">
    <source>
        <dbReference type="ARBA" id="ARBA00023125"/>
    </source>
</evidence>
<keyword evidence="4" id="KW-0238">DNA-binding</keyword>
<dbReference type="GO" id="GO:0003677">
    <property type="term" value="F:DNA binding"/>
    <property type="evidence" value="ECO:0007669"/>
    <property type="project" value="UniProtKB-KW"/>
</dbReference>
<reference evidence="9 10" key="1">
    <citation type="submission" date="2024-01" db="EMBL/GenBank/DDBJ databases">
        <title>Genome assemblies of Stephania.</title>
        <authorList>
            <person name="Yang L."/>
        </authorList>
    </citation>
    <scope>NUCLEOTIDE SEQUENCE [LARGE SCALE GENOMIC DNA]</scope>
    <source>
        <strain evidence="9">YNDBR</strain>
        <tissue evidence="9">Leaf</tissue>
    </source>
</reference>
<evidence type="ECO:0000256" key="7">
    <source>
        <dbReference type="SAM" id="MobiDB-lite"/>
    </source>
</evidence>